<dbReference type="Gene3D" id="3.60.10.10">
    <property type="entry name" value="Endonuclease/exonuclease/phosphatase"/>
    <property type="match status" value="1"/>
</dbReference>
<dbReference type="SUPFAM" id="SSF56219">
    <property type="entry name" value="DNase I-like"/>
    <property type="match status" value="1"/>
</dbReference>
<dbReference type="PANTHER" id="PTHR23227">
    <property type="entry name" value="BUCENTAUR RELATED"/>
    <property type="match status" value="1"/>
</dbReference>
<evidence type="ECO:0000313" key="1">
    <source>
        <dbReference type="EMBL" id="KAK4883377.1"/>
    </source>
</evidence>
<dbReference type="InterPro" id="IPR027124">
    <property type="entry name" value="Swc5/CFDP1/2"/>
</dbReference>
<accession>A0AAN7PDV7</accession>
<gene>
    <name evidence="1" type="ORF">RN001_006696</name>
</gene>
<dbReference type="Proteomes" id="UP001353858">
    <property type="component" value="Unassembled WGS sequence"/>
</dbReference>
<dbReference type="PANTHER" id="PTHR23227:SF67">
    <property type="entry name" value="CRANIOFACIAL DEVELOPMENT PROTEIN 2-LIKE"/>
    <property type="match status" value="1"/>
</dbReference>
<comment type="caution">
    <text evidence="1">The sequence shown here is derived from an EMBL/GenBank/DDBJ whole genome shotgun (WGS) entry which is preliminary data.</text>
</comment>
<protein>
    <recommendedName>
        <fullName evidence="3">Endonuclease/exonuclease/phosphatase domain-containing protein</fullName>
    </recommendedName>
</protein>
<dbReference type="AlphaFoldDB" id="A0AAN7PDV7"/>
<name>A0AAN7PDV7_9COLE</name>
<proteinExistence type="predicted"/>
<keyword evidence="2" id="KW-1185">Reference proteome</keyword>
<reference evidence="2" key="1">
    <citation type="submission" date="2023-01" db="EMBL/GenBank/DDBJ databases">
        <title>Key to firefly adult light organ development and bioluminescence: homeobox transcription factors regulate luciferase expression and transportation to peroxisome.</title>
        <authorList>
            <person name="Fu X."/>
        </authorList>
    </citation>
    <scope>NUCLEOTIDE SEQUENCE [LARGE SCALE GENOMIC DNA]</scope>
</reference>
<sequence>MRLATWNVQGLRTKQNEVFNELEQNKIDLCVLTETKKKGKGNEQIIIIELKLNSEQIVIIGVYAPCDDTDVTIKDQFYENLTGLLESFKNNKEVCLLGDFNARIGKKNNDLVVGRYGENRINDNGQRLIDVCKGSSLRIMNGFFPHKDIHKYTWIQPTKQLQSIIDYFIQRKNI</sequence>
<dbReference type="EMBL" id="JARPUR010000002">
    <property type="protein sequence ID" value="KAK4883377.1"/>
    <property type="molecule type" value="Genomic_DNA"/>
</dbReference>
<evidence type="ECO:0000313" key="2">
    <source>
        <dbReference type="Proteomes" id="UP001353858"/>
    </source>
</evidence>
<dbReference type="InterPro" id="IPR036691">
    <property type="entry name" value="Endo/exonu/phosph_ase_sf"/>
</dbReference>
<organism evidence="1 2">
    <name type="scientific">Aquatica leii</name>
    <dbReference type="NCBI Taxonomy" id="1421715"/>
    <lineage>
        <taxon>Eukaryota</taxon>
        <taxon>Metazoa</taxon>
        <taxon>Ecdysozoa</taxon>
        <taxon>Arthropoda</taxon>
        <taxon>Hexapoda</taxon>
        <taxon>Insecta</taxon>
        <taxon>Pterygota</taxon>
        <taxon>Neoptera</taxon>
        <taxon>Endopterygota</taxon>
        <taxon>Coleoptera</taxon>
        <taxon>Polyphaga</taxon>
        <taxon>Elateriformia</taxon>
        <taxon>Elateroidea</taxon>
        <taxon>Lampyridae</taxon>
        <taxon>Luciolinae</taxon>
        <taxon>Aquatica</taxon>
    </lineage>
</organism>
<evidence type="ECO:0008006" key="3">
    <source>
        <dbReference type="Google" id="ProtNLM"/>
    </source>
</evidence>